<geneLocation type="mitochondrion" evidence="1"/>
<evidence type="ECO:0000313" key="1">
    <source>
        <dbReference type="EMBL" id="KUM48221.1"/>
    </source>
</evidence>
<accession>A0A101LZH3</accession>
<gene>
    <name evidence="1" type="ORF">ABT39_MTgene5218</name>
</gene>
<dbReference type="AlphaFoldDB" id="A0A101LZH3"/>
<keyword evidence="1" id="KW-0496">Mitochondrion</keyword>
<sequence length="60" mass="6716">MNTQPCLTTIGLQTGMQYLTLQHPLNTHFYAGFEPTNPTLPTLTDKHTLHKDNGLDFSLS</sequence>
<dbReference type="EMBL" id="LKAM01000006">
    <property type="protein sequence ID" value="KUM48221.1"/>
    <property type="molecule type" value="Genomic_DNA"/>
</dbReference>
<reference evidence="1" key="1">
    <citation type="journal article" date="2015" name="Genome Biol. Evol.">
        <title>Organellar Genomes of White Spruce (Picea glauca): Assembly and Annotation.</title>
        <authorList>
            <person name="Jackman S.D."/>
            <person name="Warren R.L."/>
            <person name="Gibb E.A."/>
            <person name="Vandervalk B.P."/>
            <person name="Mohamadi H."/>
            <person name="Chu J."/>
            <person name="Raymond A."/>
            <person name="Pleasance S."/>
            <person name="Coope R."/>
            <person name="Wildung M.R."/>
            <person name="Ritland C.E."/>
            <person name="Bousquet J."/>
            <person name="Jones S.J."/>
            <person name="Bohlmann J."/>
            <person name="Birol I."/>
        </authorList>
    </citation>
    <scope>NUCLEOTIDE SEQUENCE [LARGE SCALE GENOMIC DNA]</scope>
    <source>
        <tissue evidence="1">Flushing bud</tissue>
    </source>
</reference>
<organism evidence="1">
    <name type="scientific">Picea glauca</name>
    <name type="common">White spruce</name>
    <name type="synonym">Pinus glauca</name>
    <dbReference type="NCBI Taxonomy" id="3330"/>
    <lineage>
        <taxon>Eukaryota</taxon>
        <taxon>Viridiplantae</taxon>
        <taxon>Streptophyta</taxon>
        <taxon>Embryophyta</taxon>
        <taxon>Tracheophyta</taxon>
        <taxon>Spermatophyta</taxon>
        <taxon>Pinopsida</taxon>
        <taxon>Pinidae</taxon>
        <taxon>Conifers I</taxon>
        <taxon>Pinales</taxon>
        <taxon>Pinaceae</taxon>
        <taxon>Picea</taxon>
    </lineage>
</organism>
<comment type="caution">
    <text evidence="1">The sequence shown here is derived from an EMBL/GenBank/DDBJ whole genome shotgun (WGS) entry which is preliminary data.</text>
</comment>
<name>A0A101LZH3_PICGL</name>
<proteinExistence type="predicted"/>
<protein>
    <submittedName>
        <fullName evidence="1">Uncharacterized protein</fullName>
    </submittedName>
</protein>